<evidence type="ECO:0000313" key="2">
    <source>
        <dbReference type="EMBL" id="NOV52695.1"/>
    </source>
</evidence>
<dbReference type="EMBL" id="GIDH01000752">
    <property type="protein sequence ID" value="NOV52695.1"/>
    <property type="molecule type" value="Transcribed_RNA"/>
</dbReference>
<name>A0A6M2E2B6_9ACAR</name>
<accession>A0A6M2E2B6</accession>
<proteinExistence type="predicted"/>
<organism evidence="2">
    <name type="scientific">Amblyomma tuberculatum</name>
    <dbReference type="NCBI Taxonomy" id="48802"/>
    <lineage>
        <taxon>Eukaryota</taxon>
        <taxon>Metazoa</taxon>
        <taxon>Ecdysozoa</taxon>
        <taxon>Arthropoda</taxon>
        <taxon>Chelicerata</taxon>
        <taxon>Arachnida</taxon>
        <taxon>Acari</taxon>
        <taxon>Parasitiformes</taxon>
        <taxon>Ixodida</taxon>
        <taxon>Ixodoidea</taxon>
        <taxon>Ixodidae</taxon>
        <taxon>Amblyomminae</taxon>
        <taxon>Amblyomma</taxon>
    </lineage>
</organism>
<feature type="signal peptide" evidence="1">
    <location>
        <begin position="1"/>
        <end position="22"/>
    </location>
</feature>
<evidence type="ECO:0000256" key="1">
    <source>
        <dbReference type="SAM" id="SignalP"/>
    </source>
</evidence>
<feature type="chain" id="PRO_5026884546" evidence="1">
    <location>
        <begin position="23"/>
        <end position="125"/>
    </location>
</feature>
<reference evidence="2" key="1">
    <citation type="submission" date="2019-12" db="EMBL/GenBank/DDBJ databases">
        <title>The sialotranscriptome of the gopher-tortoise tick, Amblyomma tuberculatum.</title>
        <authorList>
            <person name="Karim S."/>
            <person name="Andersen J."/>
            <person name="Kumar D."/>
            <person name="Adamson S."/>
            <person name="Ennen J."/>
            <person name="Qualis C.P."/>
            <person name="Ribeiro J.M.C."/>
        </authorList>
    </citation>
    <scope>NUCLEOTIDE SEQUENCE</scope>
    <source>
        <strain evidence="2">Removed</strain>
        <tissue evidence="2">Salivary glands</tissue>
    </source>
</reference>
<sequence length="125" mass="14861">MQFHQHTKYFLIFFFLIRWRIAQHRDSNHGPLAREANALPLRHRCIWPNVCADKGCFGRQWQGMTYTKLLAYWTELQGHFSSVTYIHVSGVLFSCSGRREGNRQALWYEVFTVQQPEYIRCCSNT</sequence>
<protein>
    <submittedName>
        <fullName evidence="2">Putative secreted protein</fullName>
    </submittedName>
</protein>
<dbReference type="AlphaFoldDB" id="A0A6M2E2B6"/>
<keyword evidence="1" id="KW-0732">Signal</keyword>